<proteinExistence type="predicted"/>
<dbReference type="EMBL" id="CATOUU010000675">
    <property type="protein sequence ID" value="CAI9940378.1"/>
    <property type="molecule type" value="Genomic_DNA"/>
</dbReference>
<feature type="transmembrane region" description="Helical" evidence="1">
    <location>
        <begin position="97"/>
        <end position="119"/>
    </location>
</feature>
<sequence length="281" mass="32446">MICPSWMKNCVSMCYTNIALIIISTILMLSIVFSAIAMLFKLKNVQKTLTKTDLKRQLSISFFLIMSAVLRTGFWFFDLYVFRPNSAPYVSTLVLNRLSILCLYQSQSIFVKCWLLDYVRYSISKTQRRINYVFVAIDSFITFIMLTSVLFAFFDYSYGAFSYMAQYIIVFSSFITSSSFIIIGTIVTKNVTTHFDCCSAQVQKFIFTASLLVTAALCRCITFIVQTESHLSENLISVFCYVVPEVIPAVVILISQFQMFKYERRVEEHMETKALLETDEY</sequence>
<feature type="transmembrane region" description="Helical" evidence="1">
    <location>
        <begin position="131"/>
        <end position="154"/>
    </location>
</feature>
<dbReference type="EMBL" id="CAXDID020000078">
    <property type="protein sequence ID" value="CAL6017438.1"/>
    <property type="molecule type" value="Genomic_DNA"/>
</dbReference>
<comment type="caution">
    <text evidence="4">The sequence shown here is derived from an EMBL/GenBank/DDBJ whole genome shotgun (WGS) entry which is preliminary data.</text>
</comment>
<protein>
    <submittedName>
        <fullName evidence="5">Hypothetical_protein</fullName>
    </submittedName>
</protein>
<dbReference type="Proteomes" id="UP001642409">
    <property type="component" value="Unassembled WGS sequence"/>
</dbReference>
<evidence type="ECO:0000313" key="4">
    <source>
        <dbReference type="EMBL" id="CAI9940378.1"/>
    </source>
</evidence>
<gene>
    <name evidence="5" type="ORF">HINF_LOCUS25989</name>
    <name evidence="6" type="ORF">HINF_LOCUS25991</name>
    <name evidence="7" type="ORF">HINF_LOCUS25993</name>
    <name evidence="2" type="ORF">HINF_LOCUS28019</name>
    <name evidence="3" type="ORF">HINF_LOCUS28021</name>
    <name evidence="4" type="ORF">HINF_LOCUS28023</name>
</gene>
<evidence type="ECO:0000313" key="5">
    <source>
        <dbReference type="EMBL" id="CAL6017434.1"/>
    </source>
</evidence>
<dbReference type="AlphaFoldDB" id="A0AA86UHH6"/>
<evidence type="ECO:0000313" key="3">
    <source>
        <dbReference type="EMBL" id="CAI9940376.1"/>
    </source>
</evidence>
<evidence type="ECO:0000313" key="2">
    <source>
        <dbReference type="EMBL" id="CAI9940374.1"/>
    </source>
</evidence>
<dbReference type="EMBL" id="CATOUU010000675">
    <property type="protein sequence ID" value="CAI9940376.1"/>
    <property type="molecule type" value="Genomic_DNA"/>
</dbReference>
<feature type="transmembrane region" description="Helical" evidence="1">
    <location>
        <begin position="60"/>
        <end position="77"/>
    </location>
</feature>
<feature type="transmembrane region" description="Helical" evidence="1">
    <location>
        <begin position="236"/>
        <end position="255"/>
    </location>
</feature>
<feature type="transmembrane region" description="Helical" evidence="1">
    <location>
        <begin position="15"/>
        <end position="40"/>
    </location>
</feature>
<accession>A0AA86UHH6</accession>
<dbReference type="EMBL" id="CATOUU010000675">
    <property type="protein sequence ID" value="CAI9940374.1"/>
    <property type="molecule type" value="Genomic_DNA"/>
</dbReference>
<evidence type="ECO:0000313" key="8">
    <source>
        <dbReference type="Proteomes" id="UP001642409"/>
    </source>
</evidence>
<evidence type="ECO:0000313" key="7">
    <source>
        <dbReference type="EMBL" id="CAL6017442.1"/>
    </source>
</evidence>
<name>A0AA86UHH6_9EUKA</name>
<reference evidence="5 8" key="2">
    <citation type="submission" date="2024-07" db="EMBL/GenBank/DDBJ databases">
        <authorList>
            <person name="Akdeniz Z."/>
        </authorList>
    </citation>
    <scope>NUCLEOTIDE SEQUENCE [LARGE SCALE GENOMIC DNA]</scope>
</reference>
<keyword evidence="8" id="KW-1185">Reference proteome</keyword>
<keyword evidence="1" id="KW-0812">Transmembrane</keyword>
<organism evidence="4">
    <name type="scientific">Hexamita inflata</name>
    <dbReference type="NCBI Taxonomy" id="28002"/>
    <lineage>
        <taxon>Eukaryota</taxon>
        <taxon>Metamonada</taxon>
        <taxon>Diplomonadida</taxon>
        <taxon>Hexamitidae</taxon>
        <taxon>Hexamitinae</taxon>
        <taxon>Hexamita</taxon>
    </lineage>
</organism>
<feature type="transmembrane region" description="Helical" evidence="1">
    <location>
        <begin position="160"/>
        <end position="184"/>
    </location>
</feature>
<dbReference type="EMBL" id="CAXDID020000078">
    <property type="protein sequence ID" value="CAL6017434.1"/>
    <property type="molecule type" value="Genomic_DNA"/>
</dbReference>
<feature type="transmembrane region" description="Helical" evidence="1">
    <location>
        <begin position="205"/>
        <end position="224"/>
    </location>
</feature>
<keyword evidence="1" id="KW-1133">Transmembrane helix</keyword>
<keyword evidence="1" id="KW-0472">Membrane</keyword>
<evidence type="ECO:0000256" key="1">
    <source>
        <dbReference type="SAM" id="Phobius"/>
    </source>
</evidence>
<evidence type="ECO:0000313" key="6">
    <source>
        <dbReference type="EMBL" id="CAL6017438.1"/>
    </source>
</evidence>
<dbReference type="EMBL" id="CAXDID020000078">
    <property type="protein sequence ID" value="CAL6017442.1"/>
    <property type="molecule type" value="Genomic_DNA"/>
</dbReference>
<reference evidence="4" key="1">
    <citation type="submission" date="2023-06" db="EMBL/GenBank/DDBJ databases">
        <authorList>
            <person name="Kurt Z."/>
        </authorList>
    </citation>
    <scope>NUCLEOTIDE SEQUENCE</scope>
</reference>